<evidence type="ECO:0000256" key="2">
    <source>
        <dbReference type="ARBA" id="ARBA00010139"/>
    </source>
</evidence>
<evidence type="ECO:0000256" key="4">
    <source>
        <dbReference type="ARBA" id="ARBA00022827"/>
    </source>
</evidence>
<keyword evidence="9" id="KW-1185">Reference proteome</keyword>
<sequence length="535" mass="58369">MPQAPEHGQDAEPEPDTTLREGPEHVDVLIVGAGLSGIGAACHLRRSAPGKSFAVLEGREAIGGTWDLFRYPGVRSDSDMHTLGYAFRPWTEERAIVDGASIRAYIQETARTYGVDRAIRFGHRVSRAEWSSAEGRWTVTVQRAGAPGETHPEGTHHSETHPGEKDLGEKDLGEKRLTCTFLFVCAGYYRYDEGYTPDFPGIAEFGGQVVHPQHWPADLDHAGKRIVVIGSGATAVTLVPALAETAAHVTMVQRSPSHVLALPSKDLFARPLNRILPRRTAGSALRWKNALLALANFQLSRRAPRFVAGALRRAARRRLPSGYDVDTHFRPSYGPWDQRLCIAPDGDLFTAIRRRRASVATDTVAGFTPTGVRLGSGEELAADVVVTATGLNLLAIGGIGLTVDGKEIDVADTVAYKGMMLSGVPNFALTIGYTNASWTLKADLVATYVCRLLAHMDEHGYDVCTPQLPDDGGALRPLIDLDSGYVRRSLDALPKQGATAPWRLNQNYPRDVRTLRHGPVQDRGVRFERTARTRP</sequence>
<evidence type="ECO:0000256" key="1">
    <source>
        <dbReference type="ARBA" id="ARBA00001974"/>
    </source>
</evidence>
<name>A0ABT6S3J4_9ACTN</name>
<comment type="similarity">
    <text evidence="2">Belongs to the FAD-binding monooxygenase family.</text>
</comment>
<organism evidence="8 9">
    <name type="scientific">Streptomyces cavernicola</name>
    <dbReference type="NCBI Taxonomy" id="3043613"/>
    <lineage>
        <taxon>Bacteria</taxon>
        <taxon>Bacillati</taxon>
        <taxon>Actinomycetota</taxon>
        <taxon>Actinomycetes</taxon>
        <taxon>Kitasatosporales</taxon>
        <taxon>Streptomycetaceae</taxon>
        <taxon>Streptomyces</taxon>
    </lineage>
</organism>
<dbReference type="InterPro" id="IPR036188">
    <property type="entry name" value="FAD/NAD-bd_sf"/>
</dbReference>
<reference evidence="8 9" key="1">
    <citation type="submission" date="2023-05" db="EMBL/GenBank/DDBJ databases">
        <title>Draft genome sequence of Streptomyces sp. B-S-A6 isolated from a cave soil in Thailand.</title>
        <authorList>
            <person name="Chamroensaksri N."/>
            <person name="Muangham S."/>
        </authorList>
    </citation>
    <scope>NUCLEOTIDE SEQUENCE [LARGE SCALE GENOMIC DNA]</scope>
    <source>
        <strain evidence="8 9">B-S-A6</strain>
    </source>
</reference>
<dbReference type="PANTHER" id="PTHR43872:SF1">
    <property type="entry name" value="MONOOXYGENASE, PUTATIVE (AFU_ORTHOLOGUE AFUA_8G02570)-RELATED"/>
    <property type="match status" value="1"/>
</dbReference>
<dbReference type="GO" id="GO:0016491">
    <property type="term" value="F:oxidoreductase activity"/>
    <property type="evidence" value="ECO:0007669"/>
    <property type="project" value="UniProtKB-KW"/>
</dbReference>
<feature type="compositionally biased region" description="Basic and acidic residues" evidence="7">
    <location>
        <begin position="150"/>
        <end position="169"/>
    </location>
</feature>
<protein>
    <submittedName>
        <fullName evidence="8">NAD(P)/FAD-dependent oxidoreductase</fullName>
        <ecNumber evidence="8">1.14.13.-</ecNumber>
    </submittedName>
</protein>
<dbReference type="SUPFAM" id="SSF51905">
    <property type="entry name" value="FAD/NAD(P)-binding domain"/>
    <property type="match status" value="1"/>
</dbReference>
<evidence type="ECO:0000313" key="9">
    <source>
        <dbReference type="Proteomes" id="UP001223978"/>
    </source>
</evidence>
<dbReference type="InterPro" id="IPR020946">
    <property type="entry name" value="Flavin_mOase-like"/>
</dbReference>
<dbReference type="EC" id="1.14.13.-" evidence="8"/>
<evidence type="ECO:0000256" key="5">
    <source>
        <dbReference type="ARBA" id="ARBA00023002"/>
    </source>
</evidence>
<dbReference type="Pfam" id="PF00743">
    <property type="entry name" value="FMO-like"/>
    <property type="match status" value="1"/>
</dbReference>
<evidence type="ECO:0000313" key="8">
    <source>
        <dbReference type="EMBL" id="MDI3402637.1"/>
    </source>
</evidence>
<accession>A0ABT6S3J4</accession>
<dbReference type="EMBL" id="JASCIQ010000002">
    <property type="protein sequence ID" value="MDI3402637.1"/>
    <property type="molecule type" value="Genomic_DNA"/>
</dbReference>
<comment type="caution">
    <text evidence="8">The sequence shown here is derived from an EMBL/GenBank/DDBJ whole genome shotgun (WGS) entry which is preliminary data.</text>
</comment>
<dbReference type="Gene3D" id="3.50.50.60">
    <property type="entry name" value="FAD/NAD(P)-binding domain"/>
    <property type="match status" value="3"/>
</dbReference>
<proteinExistence type="inferred from homology"/>
<evidence type="ECO:0000256" key="6">
    <source>
        <dbReference type="ARBA" id="ARBA00023033"/>
    </source>
</evidence>
<gene>
    <name evidence="8" type="ORF">QIS96_02180</name>
</gene>
<dbReference type="Pfam" id="PF13450">
    <property type="entry name" value="NAD_binding_8"/>
    <property type="match status" value="1"/>
</dbReference>
<comment type="cofactor">
    <cofactor evidence="1">
        <name>FAD</name>
        <dbReference type="ChEBI" id="CHEBI:57692"/>
    </cofactor>
</comment>
<dbReference type="PRINTS" id="PR00411">
    <property type="entry name" value="PNDRDTASEI"/>
</dbReference>
<evidence type="ECO:0000256" key="7">
    <source>
        <dbReference type="SAM" id="MobiDB-lite"/>
    </source>
</evidence>
<dbReference type="RefSeq" id="WP_282540597.1">
    <property type="nucleotide sequence ID" value="NZ_JASCIQ010000002.1"/>
</dbReference>
<dbReference type="Proteomes" id="UP001223978">
    <property type="component" value="Unassembled WGS sequence"/>
</dbReference>
<keyword evidence="4" id="KW-0274">FAD</keyword>
<dbReference type="PANTHER" id="PTHR43872">
    <property type="entry name" value="MONOOXYGENASE, PUTATIVE (AFU_ORTHOLOGUE AFUA_8G02570)-RELATED"/>
    <property type="match status" value="1"/>
</dbReference>
<evidence type="ECO:0000256" key="3">
    <source>
        <dbReference type="ARBA" id="ARBA00022630"/>
    </source>
</evidence>
<feature type="region of interest" description="Disordered" evidence="7">
    <location>
        <begin position="145"/>
        <end position="169"/>
    </location>
</feature>
<keyword evidence="3" id="KW-0285">Flavoprotein</keyword>
<dbReference type="InterPro" id="IPR051820">
    <property type="entry name" value="FAD-binding_MO"/>
</dbReference>
<keyword evidence="6" id="KW-0503">Monooxygenase</keyword>
<keyword evidence="5 8" id="KW-0560">Oxidoreductase</keyword>
<feature type="region of interest" description="Disordered" evidence="7">
    <location>
        <begin position="1"/>
        <end position="20"/>
    </location>
</feature>